<keyword evidence="2" id="KW-1185">Reference proteome</keyword>
<sequence>MGCGVQSPLHCNRPWKANAVAQSEMERKISVKWGFLVVGILLKWLIPYIQHKNVPPKRAKYHLGAVSASINWPETLQKVLPSQMEKYKTVSLLFMALMFEANLVNKAKCT</sequence>
<dbReference type="STRING" id="762968.HMPREF9441_02590"/>
<evidence type="ECO:0000313" key="1">
    <source>
        <dbReference type="EMBL" id="EHG99567.1"/>
    </source>
</evidence>
<gene>
    <name evidence="1" type="ORF">HMPREF9441_02590</name>
</gene>
<dbReference type="HOGENOM" id="CLU_2168527_0_0_10"/>
<dbReference type="Proteomes" id="UP000003598">
    <property type="component" value="Unassembled WGS sequence"/>
</dbReference>
<reference evidence="1 2" key="1">
    <citation type="submission" date="2011-03" db="EMBL/GenBank/DDBJ databases">
        <authorList>
            <person name="Weinstock G."/>
            <person name="Sodergren E."/>
            <person name="Clifton S."/>
            <person name="Fulton L."/>
            <person name="Fulton B."/>
            <person name="Courtney L."/>
            <person name="Fronick C."/>
            <person name="Harrison M."/>
            <person name="Strong C."/>
            <person name="Farmer C."/>
            <person name="Delahaunty K."/>
            <person name="Markovic C."/>
            <person name="Hall O."/>
            <person name="Minx P."/>
            <person name="Tomlinson C."/>
            <person name="Mitreva M."/>
            <person name="Hou S."/>
            <person name="Chen J."/>
            <person name="Wollam A."/>
            <person name="Pepin K.H."/>
            <person name="Johnson M."/>
            <person name="Bhonagiri V."/>
            <person name="Zhang X."/>
            <person name="Suruliraj S."/>
            <person name="Warren W."/>
            <person name="Chinwalla A."/>
            <person name="Mardis E.R."/>
            <person name="Wilson R.K."/>
        </authorList>
    </citation>
    <scope>NUCLEOTIDE SEQUENCE [LARGE SCALE GENOMIC DNA]</scope>
    <source>
        <strain evidence="1 2">YIT 11840</strain>
    </source>
</reference>
<proteinExistence type="predicted"/>
<accession>G5ST88</accession>
<dbReference type="AlphaFoldDB" id="G5ST88"/>
<dbReference type="EMBL" id="AFFY01000037">
    <property type="protein sequence ID" value="EHG99567.1"/>
    <property type="molecule type" value="Genomic_DNA"/>
</dbReference>
<protein>
    <submittedName>
        <fullName evidence="1">Uncharacterized protein</fullName>
    </submittedName>
</protein>
<name>G5ST88_9BACT</name>
<comment type="caution">
    <text evidence="1">The sequence shown here is derived from an EMBL/GenBank/DDBJ whole genome shotgun (WGS) entry which is preliminary data.</text>
</comment>
<evidence type="ECO:0000313" key="2">
    <source>
        <dbReference type="Proteomes" id="UP000003598"/>
    </source>
</evidence>
<organism evidence="1 2">
    <name type="scientific">Paraprevotella clara YIT 11840</name>
    <dbReference type="NCBI Taxonomy" id="762968"/>
    <lineage>
        <taxon>Bacteria</taxon>
        <taxon>Pseudomonadati</taxon>
        <taxon>Bacteroidota</taxon>
        <taxon>Bacteroidia</taxon>
        <taxon>Bacteroidales</taxon>
        <taxon>Prevotellaceae</taxon>
        <taxon>Paraprevotella</taxon>
    </lineage>
</organism>